<dbReference type="Pfam" id="PF09612">
    <property type="entry name" value="HtrL_YibB"/>
    <property type="match status" value="1"/>
</dbReference>
<dbReference type="AlphaFoldDB" id="A0A379FYD9"/>
<dbReference type="Proteomes" id="UP001162044">
    <property type="component" value="Unassembled WGS sequence"/>
</dbReference>
<dbReference type="InterPro" id="IPR011735">
    <property type="entry name" value="WlaTC/HtrL_glycosyltransf"/>
</dbReference>
<evidence type="ECO:0000313" key="4">
    <source>
        <dbReference type="Proteomes" id="UP000254208"/>
    </source>
</evidence>
<proteinExistence type="predicted"/>
<evidence type="ECO:0000313" key="2">
    <source>
        <dbReference type="EMBL" id="MDH2306857.1"/>
    </source>
</evidence>
<dbReference type="GeneID" id="93671134"/>
<dbReference type="OrthoDB" id="5678609at2"/>
<organism evidence="3 4">
    <name type="scientific">Providencia rettgeri</name>
    <dbReference type="NCBI Taxonomy" id="587"/>
    <lineage>
        <taxon>Bacteria</taxon>
        <taxon>Pseudomonadati</taxon>
        <taxon>Pseudomonadota</taxon>
        <taxon>Gammaproteobacteria</taxon>
        <taxon>Enterobacterales</taxon>
        <taxon>Morganellaceae</taxon>
        <taxon>Providencia</taxon>
    </lineage>
</organism>
<reference evidence="1" key="2">
    <citation type="submission" date="2020-05" db="EMBL/GenBank/DDBJ databases">
        <authorList>
            <person name="Delgado-Blas J."/>
        </authorList>
    </citation>
    <scope>NUCLEOTIDE SEQUENCE</scope>
    <source>
        <strain evidence="1">BB1453</strain>
    </source>
</reference>
<gene>
    <name evidence="1" type="ORF">GHA_03257</name>
    <name evidence="3" type="ORF">NCTC11801_04664</name>
    <name evidence="2" type="ORF">QDQ51_15715</name>
</gene>
<reference evidence="3 4" key="1">
    <citation type="submission" date="2018-06" db="EMBL/GenBank/DDBJ databases">
        <authorList>
            <consortium name="Pathogen Informatics"/>
            <person name="Doyle S."/>
        </authorList>
    </citation>
    <scope>NUCLEOTIDE SEQUENCE [LARGE SCALE GENOMIC DNA]</scope>
    <source>
        <strain evidence="3 4">NCTC11801</strain>
    </source>
</reference>
<sequence>MNNSITIITAFFDIGRGNWNRKNGRSNSLECTNNTYYKYFSRLAKLENTIVVFTTSDLQEKILSMRKGKTTHIITIDLHKKFKFIIKKIERIQSSGTFKQLIDPKLLRFPEYWSPEYVLINNLKPYFVKKAIDLGLVDNALAAWVDFGYIRNNENIYGINEWYHPFSENKIHLFTIQDTSNLTDEQSILKTILSNDPHIIGGVLVASKEKWPEFCRIVFETQKKFLSSGIIDDDQGVFLTCVSKYPNIFQLNYLGYMKWRNVFKLFNNGSKYNRLMRLAISLKLIR</sequence>
<accession>A0A379FYD9</accession>
<name>A0A379FYD9_PRORE</name>
<dbReference type="Proteomes" id="UP000254208">
    <property type="component" value="Unassembled WGS sequence"/>
</dbReference>
<evidence type="ECO:0000313" key="1">
    <source>
        <dbReference type="EMBL" id="CAB5707719.1"/>
    </source>
</evidence>
<dbReference type="EMBL" id="UGTZ01000001">
    <property type="protein sequence ID" value="SUC33622.1"/>
    <property type="molecule type" value="Genomic_DNA"/>
</dbReference>
<protein>
    <submittedName>
        <fullName evidence="3">Protein YibB</fullName>
    </submittedName>
    <submittedName>
        <fullName evidence="2">WlaTC/HtrL family glycosyltransferase</fullName>
    </submittedName>
</protein>
<dbReference type="EMBL" id="CAHPSF010000010">
    <property type="protein sequence ID" value="CAB5707719.1"/>
    <property type="molecule type" value="Genomic_DNA"/>
</dbReference>
<dbReference type="Proteomes" id="UP000834611">
    <property type="component" value="Unassembled WGS sequence"/>
</dbReference>
<evidence type="ECO:0000313" key="3">
    <source>
        <dbReference type="EMBL" id="SUC33622.1"/>
    </source>
</evidence>
<reference evidence="2" key="3">
    <citation type="submission" date="2023-04" db="EMBL/GenBank/DDBJ databases">
        <authorList>
            <person name="Li W."/>
        </authorList>
    </citation>
    <scope>NUCLEOTIDE SEQUENCE</scope>
    <source>
        <strain evidence="2">QITACRE101</strain>
    </source>
</reference>
<dbReference type="RefSeq" id="WP_115168204.1">
    <property type="nucleotide sequence ID" value="NZ_ABDWLN020000039.1"/>
</dbReference>
<dbReference type="EMBL" id="JARVQW010000008">
    <property type="protein sequence ID" value="MDH2306857.1"/>
    <property type="molecule type" value="Genomic_DNA"/>
</dbReference>
<reference evidence="2" key="4">
    <citation type="submission" date="2023-10" db="EMBL/GenBank/DDBJ databases">
        <title>Analysis of Resistance Genes of Carbapenem-resistant Providencia rettgeri.</title>
        <authorList>
            <person name="Liu M."/>
        </authorList>
    </citation>
    <scope>NUCLEOTIDE SEQUENCE</scope>
    <source>
        <strain evidence="2">QITACRE101</strain>
    </source>
</reference>